<evidence type="ECO:0000256" key="6">
    <source>
        <dbReference type="ARBA" id="ARBA00022792"/>
    </source>
</evidence>
<evidence type="ECO:0000256" key="2">
    <source>
        <dbReference type="ARBA" id="ARBA00007066"/>
    </source>
</evidence>
<dbReference type="Proteomes" id="UP000036893">
    <property type="component" value="Unassembled WGS sequence"/>
</dbReference>
<feature type="compositionally biased region" description="Low complexity" evidence="12">
    <location>
        <begin position="43"/>
        <end position="78"/>
    </location>
</feature>
<evidence type="ECO:0000256" key="1">
    <source>
        <dbReference type="ARBA" id="ARBA00004434"/>
    </source>
</evidence>
<evidence type="ECO:0000256" key="7">
    <source>
        <dbReference type="ARBA" id="ARBA00022801"/>
    </source>
</evidence>
<keyword evidence="10" id="KW-0472">Membrane</keyword>
<feature type="active site" evidence="11">
    <location>
        <position position="187"/>
    </location>
</feature>
<feature type="active site" evidence="11">
    <location>
        <position position="128"/>
    </location>
</feature>
<dbReference type="GO" id="GO:0006627">
    <property type="term" value="P:protein processing involved in protein targeting to mitochondrion"/>
    <property type="evidence" value="ECO:0007669"/>
    <property type="project" value="InterPro"/>
</dbReference>
<dbReference type="GO" id="GO:0042720">
    <property type="term" value="C:mitochondrial inner membrane peptidase complex"/>
    <property type="evidence" value="ECO:0007669"/>
    <property type="project" value="InterPro"/>
</dbReference>
<evidence type="ECO:0000256" key="9">
    <source>
        <dbReference type="ARBA" id="ARBA00023128"/>
    </source>
</evidence>
<gene>
    <name evidence="14" type="ORF">Aud_003670</name>
</gene>
<keyword evidence="5" id="KW-0812">Transmembrane</keyword>
<dbReference type="Gene3D" id="2.10.109.10">
    <property type="entry name" value="Umud Fragment, subunit A"/>
    <property type="match status" value="1"/>
</dbReference>
<keyword evidence="6" id="KW-0999">Mitochondrion inner membrane</keyword>
<dbReference type="InterPro" id="IPR019533">
    <property type="entry name" value="Peptidase_S26"/>
</dbReference>
<keyword evidence="8" id="KW-1133">Transmembrane helix</keyword>
<comment type="caution">
    <text evidence="14">The sequence shown here is derived from an EMBL/GenBank/DDBJ whole genome shotgun (WGS) entry which is preliminary data.</text>
</comment>
<keyword evidence="4" id="KW-0645">Protease</keyword>
<evidence type="ECO:0000313" key="15">
    <source>
        <dbReference type="Proteomes" id="UP000036893"/>
    </source>
</evidence>
<reference evidence="14" key="1">
    <citation type="journal article" date="2015" name="Genome Announc.">
        <title>Draft Genome Sequence of the Pathogenic Filamentous Fungus Aspergillus udagawae Strain IFM 46973T.</title>
        <authorList>
            <person name="Kusuya Y."/>
            <person name="Takahashi-Nakaguchi A."/>
            <person name="Takahashi H."/>
            <person name="Yaguchi T."/>
        </authorList>
    </citation>
    <scope>NUCLEOTIDE SEQUENCE</scope>
    <source>
        <strain evidence="14">IFM 46973</strain>
    </source>
</reference>
<dbReference type="InterPro" id="IPR037730">
    <property type="entry name" value="IMP2"/>
</dbReference>
<dbReference type="PANTHER" id="PTHR46041:SF2">
    <property type="entry name" value="MITOCHONDRIAL INNER MEMBRANE PROTEASE SUBUNIT 2"/>
    <property type="match status" value="1"/>
</dbReference>
<keyword evidence="9" id="KW-0496">Mitochondrion</keyword>
<evidence type="ECO:0000256" key="3">
    <source>
        <dbReference type="ARBA" id="ARBA00013650"/>
    </source>
</evidence>
<feature type="region of interest" description="Disordered" evidence="12">
    <location>
        <begin position="1"/>
        <end position="78"/>
    </location>
</feature>
<comment type="similarity">
    <text evidence="2">Belongs to the peptidase S26 family. IMP2 subfamily.</text>
</comment>
<dbReference type="Pfam" id="PF10502">
    <property type="entry name" value="Peptidase_S26"/>
    <property type="match status" value="1"/>
</dbReference>
<evidence type="ECO:0000256" key="8">
    <source>
        <dbReference type="ARBA" id="ARBA00022989"/>
    </source>
</evidence>
<dbReference type="RefSeq" id="XP_043144552.1">
    <property type="nucleotide sequence ID" value="XM_043288617.1"/>
</dbReference>
<comment type="subcellular location">
    <subcellularLocation>
        <location evidence="1">Mitochondrion inner membrane</location>
        <topology evidence="1">Single-pass membrane protein</topology>
    </subcellularLocation>
</comment>
<dbReference type="GO" id="GO:0004252">
    <property type="term" value="F:serine-type endopeptidase activity"/>
    <property type="evidence" value="ECO:0007669"/>
    <property type="project" value="InterPro"/>
</dbReference>
<dbReference type="CDD" id="cd06530">
    <property type="entry name" value="S26_SPase_I"/>
    <property type="match status" value="1"/>
</dbReference>
<dbReference type="PRINTS" id="PR00727">
    <property type="entry name" value="LEADERPTASE"/>
</dbReference>
<dbReference type="PANTHER" id="PTHR46041">
    <property type="entry name" value="MITOCHONDRIAL INNER MEMBRANE PROTEASE SUBUNIT 2"/>
    <property type="match status" value="1"/>
</dbReference>
<protein>
    <recommendedName>
        <fullName evidence="3">Mitochondrial inner membrane protease subunit 2</fullName>
    </recommendedName>
</protein>
<evidence type="ECO:0000259" key="13">
    <source>
        <dbReference type="Pfam" id="PF10502"/>
    </source>
</evidence>
<sequence length="299" mass="33801">MPPPQPTREGPPTGKTTSRFRVLAPEMAKIRSSKPPVPPTTPPSTSAPASAAANPSPSLPQTQTPTPTQSSPRPNRPSLLSLFRQRYATLPTPVRRTFRVLRILAPIVPIGIFFSEHVLQVMWVRGPSMTPFLNEDYEAMHTKSDMVLVNMWPFGGAGWPWERKRRLERGMLVTFRSPANPKHTAIKRVIGLPGDRITTREPCMKASQIVPFNHVWLEGDAEDPKKSLDSNTYGPVSISLITGRVIAVLRPQFRWLNWRDWEKGVVEGDGDHRFGENYRQDVRQRVLKEAVKLERPQIE</sequence>
<accession>A0A8E0QQW3</accession>
<feature type="domain" description="Peptidase S26" evidence="13">
    <location>
        <begin position="99"/>
        <end position="200"/>
    </location>
</feature>
<dbReference type="SUPFAM" id="SSF51306">
    <property type="entry name" value="LexA/Signal peptidase"/>
    <property type="match status" value="1"/>
</dbReference>
<dbReference type="AlphaFoldDB" id="A0A8E0QQW3"/>
<organism evidence="14 15">
    <name type="scientific">Aspergillus udagawae</name>
    <dbReference type="NCBI Taxonomy" id="91492"/>
    <lineage>
        <taxon>Eukaryota</taxon>
        <taxon>Fungi</taxon>
        <taxon>Dikarya</taxon>
        <taxon>Ascomycota</taxon>
        <taxon>Pezizomycotina</taxon>
        <taxon>Eurotiomycetes</taxon>
        <taxon>Eurotiomycetidae</taxon>
        <taxon>Eurotiales</taxon>
        <taxon>Aspergillaceae</taxon>
        <taxon>Aspergillus</taxon>
        <taxon>Aspergillus subgen. Fumigati</taxon>
    </lineage>
</organism>
<evidence type="ECO:0000256" key="4">
    <source>
        <dbReference type="ARBA" id="ARBA00022670"/>
    </source>
</evidence>
<proteinExistence type="inferred from homology"/>
<evidence type="ECO:0000256" key="12">
    <source>
        <dbReference type="SAM" id="MobiDB-lite"/>
    </source>
</evidence>
<dbReference type="FunFam" id="2.10.109.10:FF:000023">
    <property type="entry name" value="Mitochondrial inner membrane protease subunit 2"/>
    <property type="match status" value="1"/>
</dbReference>
<keyword evidence="7" id="KW-0378">Hydrolase</keyword>
<dbReference type="GO" id="GO:0006465">
    <property type="term" value="P:signal peptide processing"/>
    <property type="evidence" value="ECO:0007669"/>
    <property type="project" value="InterPro"/>
</dbReference>
<dbReference type="InterPro" id="IPR000223">
    <property type="entry name" value="Pept_S26A_signal_pept_1"/>
</dbReference>
<evidence type="ECO:0000313" key="14">
    <source>
        <dbReference type="EMBL" id="GIC87286.1"/>
    </source>
</evidence>
<evidence type="ECO:0000256" key="11">
    <source>
        <dbReference type="PIRSR" id="PIRSR600223-1"/>
    </source>
</evidence>
<name>A0A8E0QQW3_9EURO</name>
<dbReference type="GeneID" id="66991146"/>
<reference evidence="14" key="2">
    <citation type="submission" date="2021-01" db="EMBL/GenBank/DDBJ databases">
        <title>Pan-genome distribution and transcriptional activeness of fungal secondary metabolism genes in Aspergillus section Fumigati.</title>
        <authorList>
            <person name="Takahashi H."/>
            <person name="Umemura M."/>
            <person name="Ninomiya A."/>
            <person name="Kusuya Y."/>
            <person name="Urayama S."/>
            <person name="Shimizu M."/>
            <person name="Watanabe A."/>
            <person name="Kamei K."/>
            <person name="Yaguchi T."/>
            <person name="Hagiwara D."/>
        </authorList>
    </citation>
    <scope>NUCLEOTIDE SEQUENCE</scope>
    <source>
        <strain evidence="14">IFM 46973</strain>
    </source>
</reference>
<dbReference type="InterPro" id="IPR036286">
    <property type="entry name" value="LexA/Signal_pep-like_sf"/>
</dbReference>
<evidence type="ECO:0000256" key="5">
    <source>
        <dbReference type="ARBA" id="ARBA00022692"/>
    </source>
</evidence>
<evidence type="ECO:0000256" key="10">
    <source>
        <dbReference type="ARBA" id="ARBA00023136"/>
    </source>
</evidence>
<dbReference type="EMBL" id="BBXM02000002">
    <property type="protein sequence ID" value="GIC87286.1"/>
    <property type="molecule type" value="Genomic_DNA"/>
</dbReference>